<dbReference type="InterPro" id="IPR013783">
    <property type="entry name" value="Ig-like_fold"/>
</dbReference>
<keyword evidence="4" id="KW-0812">Transmembrane</keyword>
<evidence type="ECO:0000256" key="9">
    <source>
        <dbReference type="ARBA" id="ARBA00037847"/>
    </source>
</evidence>
<dbReference type="PANTHER" id="PTHR48062:SF52">
    <property type="entry name" value="RECEPTOR-LIKE PROTEIN 8-RELATED"/>
    <property type="match status" value="1"/>
</dbReference>
<proteinExistence type="predicted"/>
<evidence type="ECO:0000256" key="5">
    <source>
        <dbReference type="ARBA" id="ARBA00022729"/>
    </source>
</evidence>
<organism evidence="11 14">
    <name type="scientific">Parabacteroides distasonis</name>
    <dbReference type="NCBI Taxonomy" id="823"/>
    <lineage>
        <taxon>Bacteria</taxon>
        <taxon>Pseudomonadati</taxon>
        <taxon>Bacteroidota</taxon>
        <taxon>Bacteroidia</taxon>
        <taxon>Bacteroidales</taxon>
        <taxon>Tannerellaceae</taxon>
        <taxon>Parabacteroides</taxon>
    </lineage>
</organism>
<dbReference type="CDD" id="cd00146">
    <property type="entry name" value="PKD"/>
    <property type="match status" value="1"/>
</dbReference>
<evidence type="ECO:0000256" key="1">
    <source>
        <dbReference type="ARBA" id="ARBA00004236"/>
    </source>
</evidence>
<dbReference type="Proteomes" id="UP000471216">
    <property type="component" value="Unassembled WGS sequence"/>
</dbReference>
<dbReference type="SUPFAM" id="SSF49299">
    <property type="entry name" value="PKD domain"/>
    <property type="match status" value="1"/>
</dbReference>
<dbReference type="AlphaFoldDB" id="A0A174TLK6"/>
<dbReference type="InterPro" id="IPR035986">
    <property type="entry name" value="PKD_dom_sf"/>
</dbReference>
<dbReference type="InterPro" id="IPR000601">
    <property type="entry name" value="PKD_dom"/>
</dbReference>
<reference evidence="11 14" key="1">
    <citation type="submission" date="2015-09" db="EMBL/GenBank/DDBJ databases">
        <authorList>
            <consortium name="Pathogen Informatics"/>
        </authorList>
    </citation>
    <scope>NUCLEOTIDE SEQUENCE [LARGE SCALE GENOMIC DNA]</scope>
    <source>
        <strain evidence="11 14">2789STDY5834948</strain>
    </source>
</reference>
<comment type="subcellular location">
    <subcellularLocation>
        <location evidence="1">Cell membrane</location>
    </subcellularLocation>
    <subcellularLocation>
        <location evidence="9">Endomembrane system</location>
        <topology evidence="9">Single-pass membrane protein</topology>
    </subcellularLocation>
</comment>
<evidence type="ECO:0000313" key="14">
    <source>
        <dbReference type="Proteomes" id="UP000095332"/>
    </source>
</evidence>
<evidence type="ECO:0000256" key="2">
    <source>
        <dbReference type="ARBA" id="ARBA00022475"/>
    </source>
</evidence>
<evidence type="ECO:0000313" key="12">
    <source>
        <dbReference type="EMBL" id="MRY84771.1"/>
    </source>
</evidence>
<dbReference type="EMBL" id="WKMX01000006">
    <property type="protein sequence ID" value="MRZ06107.1"/>
    <property type="molecule type" value="Genomic_DNA"/>
</dbReference>
<dbReference type="InterPro" id="IPR051502">
    <property type="entry name" value="RLP_Defense_Trigger"/>
</dbReference>
<keyword evidence="3" id="KW-0433">Leucine-rich repeat</keyword>
<dbReference type="Gene3D" id="2.60.40.10">
    <property type="entry name" value="Immunoglobulins"/>
    <property type="match status" value="2"/>
</dbReference>
<dbReference type="InterPro" id="IPR022409">
    <property type="entry name" value="PKD/Chitinase_dom"/>
</dbReference>
<dbReference type="InterPro" id="IPR011635">
    <property type="entry name" value="CARDB"/>
</dbReference>
<sequence length="1073" mass="120579">MKNLIIILMVALFPTWVWGQSFDPVNPDEPSTVLPKADFYTNQYKSRVRFGNQSKDASRYEWNFGDGSAISKEKSPLHIYEKAGTYKVLLTAMNGLGKDTLSHQVTIEPVENWYMGNNVSLDRNSKDVYNYTSLDDLFKDLESLPYYHWNDITVNVARQQSFAFSSSVNLTELKDVIIRKIKEISNSSIKIKIVADSYSSGSIPILTLWPALTKANFDAYKDLSEYMEFSNVVIKFGDIPYSIYREDELEEETICSGSSVSRYFTNLCSAFTYDWKLVNVPKYITGYKESGIGNIQNMTLLNASSEMDTLVYEVRFKKDNEIYYTMNCKIAVCPKTEAVTLVAPAKDDIVSSREDLLFSWKPVVGASGYTLYYREVGTEAFYSEYAKEASLKPYYTSRFEYDKSYEWKVEVYTPCGTISSETYTFKMSHAPDLEIVSFSVEPQAVKPGQEFTFTATVRNSGTEAISAASWRDGLYEYNDTGYSSLLQSKEQESKSLEVDGEYEVKFTIKAPFEEEEELRYYIYVNDNGGLREMTRLNNRDSLMVTVALVTIPTSEYKALYALYQSAKGEEWYLNKRWNIESCAVSRSNWEGVTFDDEGHVLKLALSGKNLIGTIPTEIFTLPYLRELDLSGNRLSGKLEKVITDKVSADSLRSVNLGNNQITGYIPKEVNLLKKLNNLQLSKNQIDSIEAVLPKALSLDITSQTIHIDSIQLSVNPQLRIPAICRYDHESQSLGVYPDFTTSYSSTLKFEYNQGKYAIKDWYGANEVKIPSGQALTITQASGSAKGSHSPFKVFYDQGDANMDLVVDVLDIPHTLNYIMEDLEHTGYVIFNYNAANTFTDKLINVQDMVATVNIILGAPLAMRSSLRSANGEKIAHLTVEDGYLVLDNPLEPVVAMDVSLKGVKSDRLKLLFQGDNLMFTTCDTDEGTRFILLFMDRAGISTGKTKIMEVAGTDVAVTGAMLSDKAAKEIPVTFPGKKDPEEGTPTDIDTIDEAVLTNLFQIQIPENVHLIKISLYGLNGRLVVNKELMGVNAGGYSLREVLSGLSVGTYVLHVGMWTDKDVIEKKIKLYISK</sequence>
<dbReference type="GO" id="GO:0012505">
    <property type="term" value="C:endomembrane system"/>
    <property type="evidence" value="ECO:0007669"/>
    <property type="project" value="UniProtKB-SubCell"/>
</dbReference>
<evidence type="ECO:0000256" key="3">
    <source>
        <dbReference type="ARBA" id="ARBA00022614"/>
    </source>
</evidence>
<dbReference type="PROSITE" id="PS51450">
    <property type="entry name" value="LRR"/>
    <property type="match status" value="1"/>
</dbReference>
<dbReference type="EMBL" id="CZBM01000004">
    <property type="protein sequence ID" value="CUQ08475.1"/>
    <property type="molecule type" value="Genomic_DNA"/>
</dbReference>
<dbReference type="SUPFAM" id="SSF52058">
    <property type="entry name" value="L domain-like"/>
    <property type="match status" value="1"/>
</dbReference>
<dbReference type="Pfam" id="PF00560">
    <property type="entry name" value="LRR_1"/>
    <property type="match status" value="1"/>
</dbReference>
<keyword evidence="6" id="KW-0677">Repeat</keyword>
<reference evidence="15 16" key="2">
    <citation type="journal article" date="2019" name="Nat. Med.">
        <title>A library of human gut bacterial isolates paired with longitudinal multiomics data enables mechanistic microbiome research.</title>
        <authorList>
            <person name="Poyet M."/>
            <person name="Groussin M."/>
            <person name="Gibbons S.M."/>
            <person name="Avila-Pacheco J."/>
            <person name="Jiang X."/>
            <person name="Kearney S.M."/>
            <person name="Perrotta A.R."/>
            <person name="Berdy B."/>
            <person name="Zhao S."/>
            <person name="Lieberman T.D."/>
            <person name="Swanson P.K."/>
            <person name="Smith M."/>
            <person name="Roesemann S."/>
            <person name="Alexander J.E."/>
            <person name="Rich S.A."/>
            <person name="Livny J."/>
            <person name="Vlamakis H."/>
            <person name="Clish C."/>
            <person name="Bullock K."/>
            <person name="Deik A."/>
            <person name="Scott J."/>
            <person name="Pierce K.A."/>
            <person name="Xavier R.J."/>
            <person name="Alm E.J."/>
        </authorList>
    </citation>
    <scope>NUCLEOTIDE SEQUENCE [LARGE SCALE GENOMIC DNA]</scope>
    <source>
        <strain evidence="13 16">BIOML-A10</strain>
        <strain evidence="12 15">BIOML-A11</strain>
    </source>
</reference>
<dbReference type="PROSITE" id="PS50093">
    <property type="entry name" value="PKD"/>
    <property type="match status" value="1"/>
</dbReference>
<evidence type="ECO:0000259" key="10">
    <source>
        <dbReference type="PROSITE" id="PS50093"/>
    </source>
</evidence>
<dbReference type="RefSeq" id="WP_081031957.1">
    <property type="nucleotide sequence ID" value="NZ_CZBM01000004.1"/>
</dbReference>
<dbReference type="Pfam" id="PF07705">
    <property type="entry name" value="CARDB"/>
    <property type="match status" value="1"/>
</dbReference>
<dbReference type="EMBL" id="WKMW01000009">
    <property type="protein sequence ID" value="MRY84771.1"/>
    <property type="molecule type" value="Genomic_DNA"/>
</dbReference>
<protein>
    <submittedName>
        <fullName evidence="11">FOG: PKD repeat</fullName>
    </submittedName>
    <submittedName>
        <fullName evidence="12">PKD domain-containing protein</fullName>
    </submittedName>
</protein>
<evidence type="ECO:0000313" key="13">
    <source>
        <dbReference type="EMBL" id="MRZ06107.1"/>
    </source>
</evidence>
<dbReference type="Proteomes" id="UP000450599">
    <property type="component" value="Unassembled WGS sequence"/>
</dbReference>
<keyword evidence="5" id="KW-0732">Signal</keyword>
<evidence type="ECO:0000256" key="4">
    <source>
        <dbReference type="ARBA" id="ARBA00022692"/>
    </source>
</evidence>
<evidence type="ECO:0000313" key="16">
    <source>
        <dbReference type="Proteomes" id="UP000471216"/>
    </source>
</evidence>
<dbReference type="InterPro" id="IPR001611">
    <property type="entry name" value="Leu-rich_rpt"/>
</dbReference>
<evidence type="ECO:0000313" key="11">
    <source>
        <dbReference type="EMBL" id="CUQ08475.1"/>
    </source>
</evidence>
<feature type="domain" description="PKD" evidence="10">
    <location>
        <begin position="51"/>
        <end position="108"/>
    </location>
</feature>
<evidence type="ECO:0000256" key="7">
    <source>
        <dbReference type="ARBA" id="ARBA00022989"/>
    </source>
</evidence>
<keyword evidence="7" id="KW-1133">Transmembrane helix</keyword>
<dbReference type="Gene3D" id="3.80.10.10">
    <property type="entry name" value="Ribonuclease Inhibitor"/>
    <property type="match status" value="1"/>
</dbReference>
<name>A0A174TLK6_PARDI</name>
<keyword evidence="8" id="KW-0472">Membrane</keyword>
<dbReference type="GO" id="GO:0005886">
    <property type="term" value="C:plasma membrane"/>
    <property type="evidence" value="ECO:0007669"/>
    <property type="project" value="UniProtKB-SubCell"/>
</dbReference>
<dbReference type="InterPro" id="IPR032675">
    <property type="entry name" value="LRR_dom_sf"/>
</dbReference>
<evidence type="ECO:0000256" key="6">
    <source>
        <dbReference type="ARBA" id="ARBA00022737"/>
    </source>
</evidence>
<gene>
    <name evidence="11" type="ORF">ERS852560_01380</name>
    <name evidence="13" type="ORF">GKD54_07730</name>
    <name evidence="12" type="ORF">GKD58_10980</name>
</gene>
<dbReference type="PANTHER" id="PTHR48062">
    <property type="entry name" value="RECEPTOR-LIKE PROTEIN 14"/>
    <property type="match status" value="1"/>
</dbReference>
<dbReference type="Proteomes" id="UP000095332">
    <property type="component" value="Unassembled WGS sequence"/>
</dbReference>
<evidence type="ECO:0000313" key="15">
    <source>
        <dbReference type="Proteomes" id="UP000450599"/>
    </source>
</evidence>
<keyword evidence="2" id="KW-1003">Cell membrane</keyword>
<dbReference type="Pfam" id="PF18911">
    <property type="entry name" value="PKD_4"/>
    <property type="match status" value="1"/>
</dbReference>
<evidence type="ECO:0000256" key="8">
    <source>
        <dbReference type="ARBA" id="ARBA00023136"/>
    </source>
</evidence>
<dbReference type="SMART" id="SM00089">
    <property type="entry name" value="PKD"/>
    <property type="match status" value="1"/>
</dbReference>
<accession>A0A174TLK6</accession>